<dbReference type="InterPro" id="IPR000160">
    <property type="entry name" value="GGDEF_dom"/>
</dbReference>
<feature type="transmembrane region" description="Helical" evidence="3">
    <location>
        <begin position="172"/>
        <end position="190"/>
    </location>
</feature>
<dbReference type="CDD" id="cd01949">
    <property type="entry name" value="GGDEF"/>
    <property type="match status" value="1"/>
</dbReference>
<feature type="transmembrane region" description="Helical" evidence="3">
    <location>
        <begin position="12"/>
        <end position="31"/>
    </location>
</feature>
<dbReference type="InterPro" id="IPR029787">
    <property type="entry name" value="Nucleotide_cyclase"/>
</dbReference>
<dbReference type="PROSITE" id="PS50887">
    <property type="entry name" value="GGDEF"/>
    <property type="match status" value="1"/>
</dbReference>
<dbReference type="InterPro" id="IPR043128">
    <property type="entry name" value="Rev_trsase/Diguanyl_cyclase"/>
</dbReference>
<evidence type="ECO:0000313" key="6">
    <source>
        <dbReference type="Proteomes" id="UP000786183"/>
    </source>
</evidence>
<name>A0ABS7WPZ2_9BACT</name>
<proteinExistence type="predicted"/>
<dbReference type="Gene3D" id="3.30.70.270">
    <property type="match status" value="1"/>
</dbReference>
<dbReference type="InterPro" id="IPR050469">
    <property type="entry name" value="Diguanylate_Cyclase"/>
</dbReference>
<evidence type="ECO:0000313" key="5">
    <source>
        <dbReference type="EMBL" id="MBZ7986830.1"/>
    </source>
</evidence>
<keyword evidence="6" id="KW-1185">Reference proteome</keyword>
<feature type="transmembrane region" description="Helical" evidence="3">
    <location>
        <begin position="85"/>
        <end position="103"/>
    </location>
</feature>
<dbReference type="PANTHER" id="PTHR45138">
    <property type="entry name" value="REGULATORY COMPONENTS OF SENSORY TRANSDUCTION SYSTEM"/>
    <property type="match status" value="1"/>
</dbReference>
<dbReference type="EMBL" id="JACGBB010000002">
    <property type="protein sequence ID" value="MBZ7986830.1"/>
    <property type="molecule type" value="Genomic_DNA"/>
</dbReference>
<accession>A0ABS7WPZ2</accession>
<keyword evidence="3" id="KW-0472">Membrane</keyword>
<dbReference type="NCBIfam" id="TIGR00254">
    <property type="entry name" value="GGDEF"/>
    <property type="match status" value="1"/>
</dbReference>
<evidence type="ECO:0000256" key="3">
    <source>
        <dbReference type="SAM" id="Phobius"/>
    </source>
</evidence>
<comment type="caution">
    <text evidence="5">The sequence shown here is derived from an EMBL/GenBank/DDBJ whole genome shotgun (WGS) entry which is preliminary data.</text>
</comment>
<sequence>MQTSFINDLLNSLPVATFILEILAFIAALYFKKYKESVIILLFFCTRLISLFTNIYQFHNFISIFNPLFYVILACINVKLINYKSYASLSLLGILYFVLAFSLQNNTQFNILASKPIFLQHYAITDLFCIIFVFFFFYILFAYFVQKFSFSIVLAYIFAFIQFVFYKKIEDYNANYFEFSSLIFIIFIAYESKKMVYYDALTGVLNRRAFDMLATKENSIIAICDIDFFKKVNDTYGHDAGDLVLKEVAKVLKKNAQAYRFGGEEFILLFYDMNYKDCINKLNDIRLQVQALKIQVKKNIINVTISMGACLVNNFKNDALKIADERLYKAKQNGRNRVVYE</sequence>
<feature type="transmembrane region" description="Helical" evidence="3">
    <location>
        <begin position="61"/>
        <end position="78"/>
    </location>
</feature>
<dbReference type="PANTHER" id="PTHR45138:SF9">
    <property type="entry name" value="DIGUANYLATE CYCLASE DGCM-RELATED"/>
    <property type="match status" value="1"/>
</dbReference>
<comment type="catalytic activity">
    <reaction evidence="2">
        <text>2 GTP = 3',3'-c-di-GMP + 2 diphosphate</text>
        <dbReference type="Rhea" id="RHEA:24898"/>
        <dbReference type="ChEBI" id="CHEBI:33019"/>
        <dbReference type="ChEBI" id="CHEBI:37565"/>
        <dbReference type="ChEBI" id="CHEBI:58805"/>
        <dbReference type="EC" id="2.7.7.65"/>
    </reaction>
</comment>
<dbReference type="Proteomes" id="UP000786183">
    <property type="component" value="Unassembled WGS sequence"/>
</dbReference>
<reference evidence="5 6" key="1">
    <citation type="submission" date="2020-07" db="EMBL/GenBank/DDBJ databases">
        <title>Transfer of Campylobacter canadensis to the novel genus Avispirillum gen. nov., that also includes two novel species recovered from migratory waterfowl: Avispirillum anseris sp. nov. and Avispirillum brantae sp. nov.</title>
        <authorList>
            <person name="Miller W.G."/>
            <person name="Chapman M.H."/>
            <person name="Yee E."/>
            <person name="Inglis G.D."/>
        </authorList>
    </citation>
    <scope>NUCLEOTIDE SEQUENCE [LARGE SCALE GENOMIC DNA]</scope>
    <source>
        <strain evidence="5 6">L283</strain>
    </source>
</reference>
<gene>
    <name evidence="5" type="ORF">AVCANL283_01690</name>
</gene>
<feature type="transmembrane region" description="Helical" evidence="3">
    <location>
        <begin position="38"/>
        <end position="55"/>
    </location>
</feature>
<dbReference type="Pfam" id="PF00990">
    <property type="entry name" value="GGDEF"/>
    <property type="match status" value="1"/>
</dbReference>
<evidence type="ECO:0000259" key="4">
    <source>
        <dbReference type="PROSITE" id="PS50887"/>
    </source>
</evidence>
<feature type="transmembrane region" description="Helical" evidence="3">
    <location>
        <begin position="123"/>
        <end position="141"/>
    </location>
</feature>
<evidence type="ECO:0000256" key="1">
    <source>
        <dbReference type="ARBA" id="ARBA00012528"/>
    </source>
</evidence>
<keyword evidence="3" id="KW-0812">Transmembrane</keyword>
<feature type="transmembrane region" description="Helical" evidence="3">
    <location>
        <begin position="148"/>
        <end position="166"/>
    </location>
</feature>
<evidence type="ECO:0000256" key="2">
    <source>
        <dbReference type="ARBA" id="ARBA00034247"/>
    </source>
</evidence>
<dbReference type="SMART" id="SM00267">
    <property type="entry name" value="GGDEF"/>
    <property type="match status" value="1"/>
</dbReference>
<keyword evidence="3" id="KW-1133">Transmembrane helix</keyword>
<protein>
    <recommendedName>
        <fullName evidence="1">diguanylate cyclase</fullName>
        <ecNumber evidence="1">2.7.7.65</ecNumber>
    </recommendedName>
</protein>
<organism evidence="5 6">
    <name type="scientific">Campylobacter canadensis</name>
    <dbReference type="NCBI Taxonomy" id="449520"/>
    <lineage>
        <taxon>Bacteria</taxon>
        <taxon>Pseudomonadati</taxon>
        <taxon>Campylobacterota</taxon>
        <taxon>Epsilonproteobacteria</taxon>
        <taxon>Campylobacterales</taxon>
        <taxon>Campylobacteraceae</taxon>
        <taxon>Campylobacter</taxon>
    </lineage>
</organism>
<dbReference type="RefSeq" id="WP_172230334.1">
    <property type="nucleotide sequence ID" value="NZ_CP035946.1"/>
</dbReference>
<dbReference type="EC" id="2.7.7.65" evidence="1"/>
<dbReference type="SUPFAM" id="SSF55073">
    <property type="entry name" value="Nucleotide cyclase"/>
    <property type="match status" value="1"/>
</dbReference>
<feature type="domain" description="GGDEF" evidence="4">
    <location>
        <begin position="217"/>
        <end position="341"/>
    </location>
</feature>